<evidence type="ECO:0000256" key="4">
    <source>
        <dbReference type="ARBA" id="ARBA00023125"/>
    </source>
</evidence>
<proteinExistence type="inferred from homology"/>
<feature type="domain" description="Origin recognition complex subunit 3 winged helix C-terminal" evidence="8">
    <location>
        <begin position="606"/>
        <end position="729"/>
    </location>
</feature>
<dbReference type="InterPro" id="IPR040855">
    <property type="entry name" value="ORC_WH_C"/>
</dbReference>
<evidence type="ECO:0000256" key="1">
    <source>
        <dbReference type="ARBA" id="ARBA00004123"/>
    </source>
</evidence>
<evidence type="ECO:0000259" key="7">
    <source>
        <dbReference type="Pfam" id="PF07034"/>
    </source>
</evidence>
<accession>A0A9P0ZTD5</accession>
<dbReference type="Pfam" id="PF07034">
    <property type="entry name" value="ORC3_N"/>
    <property type="match status" value="1"/>
</dbReference>
<dbReference type="GO" id="GO:0005656">
    <property type="term" value="C:nuclear pre-replicative complex"/>
    <property type="evidence" value="ECO:0007669"/>
    <property type="project" value="TreeGrafter"/>
</dbReference>
<evidence type="ECO:0000259" key="8">
    <source>
        <dbReference type="Pfam" id="PF18137"/>
    </source>
</evidence>
<dbReference type="InterPro" id="IPR020795">
    <property type="entry name" value="ORC3"/>
</dbReference>
<comment type="subcellular location">
    <subcellularLocation>
        <location evidence="1">Nucleus</location>
    </subcellularLocation>
</comment>
<dbReference type="PANTHER" id="PTHR12748:SF0">
    <property type="entry name" value="ORIGIN RECOGNITION COMPLEX SUBUNIT 3"/>
    <property type="match status" value="1"/>
</dbReference>
<evidence type="ECO:0000256" key="2">
    <source>
        <dbReference type="ARBA" id="ARBA00010977"/>
    </source>
</evidence>
<dbReference type="GO" id="GO:0006270">
    <property type="term" value="P:DNA replication initiation"/>
    <property type="evidence" value="ECO:0007669"/>
    <property type="project" value="TreeGrafter"/>
</dbReference>
<dbReference type="Pfam" id="PF18137">
    <property type="entry name" value="WHD_ORC"/>
    <property type="match status" value="1"/>
</dbReference>
<dbReference type="AlphaFoldDB" id="A0A9P0ZTD5"/>
<evidence type="ECO:0000256" key="5">
    <source>
        <dbReference type="ARBA" id="ARBA00023242"/>
    </source>
</evidence>
<comment type="caution">
    <text evidence="9">The sequence shown here is derived from an EMBL/GenBank/DDBJ whole genome shotgun (WGS) entry which is preliminary data.</text>
</comment>
<evidence type="ECO:0000313" key="10">
    <source>
        <dbReference type="Proteomes" id="UP001152484"/>
    </source>
</evidence>
<feature type="region of interest" description="Disordered" evidence="6">
    <location>
        <begin position="670"/>
        <end position="690"/>
    </location>
</feature>
<feature type="domain" description="Origin recognition complex subunit 3 N-terminal" evidence="7">
    <location>
        <begin position="19"/>
        <end position="353"/>
    </location>
</feature>
<protein>
    <recommendedName>
        <fullName evidence="11">Origin of replication complex subunit 3</fullName>
    </recommendedName>
</protein>
<evidence type="ECO:0000256" key="6">
    <source>
        <dbReference type="SAM" id="MobiDB-lite"/>
    </source>
</evidence>
<dbReference type="PANTHER" id="PTHR12748">
    <property type="entry name" value="ORIGIN RECOGNITION COMPLEX SUBUNIT 3"/>
    <property type="match status" value="1"/>
</dbReference>
<dbReference type="Proteomes" id="UP001152484">
    <property type="component" value="Unassembled WGS sequence"/>
</dbReference>
<reference evidence="9" key="1">
    <citation type="submission" date="2022-07" db="EMBL/GenBank/DDBJ databases">
        <authorList>
            <person name="Macas J."/>
            <person name="Novak P."/>
            <person name="Neumann P."/>
        </authorList>
    </citation>
    <scope>NUCLEOTIDE SEQUENCE</scope>
</reference>
<keyword evidence="5" id="KW-0539">Nucleus</keyword>
<dbReference type="GO" id="GO:0005664">
    <property type="term" value="C:nuclear origin of replication recognition complex"/>
    <property type="evidence" value="ECO:0007669"/>
    <property type="project" value="InterPro"/>
</dbReference>
<gene>
    <name evidence="9" type="ORF">CEURO_LOCUS18662</name>
</gene>
<dbReference type="GO" id="GO:0031261">
    <property type="term" value="C:DNA replication preinitiation complex"/>
    <property type="evidence" value="ECO:0007669"/>
    <property type="project" value="TreeGrafter"/>
</dbReference>
<dbReference type="OrthoDB" id="10265211at2759"/>
<dbReference type="InterPro" id="IPR045667">
    <property type="entry name" value="ORC3_N"/>
</dbReference>
<evidence type="ECO:0000313" key="9">
    <source>
        <dbReference type="EMBL" id="CAH9109972.1"/>
    </source>
</evidence>
<organism evidence="9 10">
    <name type="scientific">Cuscuta europaea</name>
    <name type="common">European dodder</name>
    <dbReference type="NCBI Taxonomy" id="41803"/>
    <lineage>
        <taxon>Eukaryota</taxon>
        <taxon>Viridiplantae</taxon>
        <taxon>Streptophyta</taxon>
        <taxon>Embryophyta</taxon>
        <taxon>Tracheophyta</taxon>
        <taxon>Spermatophyta</taxon>
        <taxon>Magnoliopsida</taxon>
        <taxon>eudicotyledons</taxon>
        <taxon>Gunneridae</taxon>
        <taxon>Pentapetalae</taxon>
        <taxon>asterids</taxon>
        <taxon>lamiids</taxon>
        <taxon>Solanales</taxon>
        <taxon>Convolvulaceae</taxon>
        <taxon>Cuscuteae</taxon>
        <taxon>Cuscuta</taxon>
        <taxon>Cuscuta subgen. Cuscuta</taxon>
    </lineage>
</organism>
<keyword evidence="10" id="KW-1185">Reference proteome</keyword>
<comment type="similarity">
    <text evidence="2">Belongs to the ORC3 family.</text>
</comment>
<dbReference type="EMBL" id="CAMAPE010000053">
    <property type="protein sequence ID" value="CAH9109972.1"/>
    <property type="molecule type" value="Genomic_DNA"/>
</dbReference>
<feature type="region of interest" description="Disordered" evidence="6">
    <location>
        <begin position="1"/>
        <end position="22"/>
    </location>
</feature>
<keyword evidence="4" id="KW-0238">DNA-binding</keyword>
<keyword evidence="3" id="KW-0235">DNA replication</keyword>
<evidence type="ECO:0000256" key="3">
    <source>
        <dbReference type="ARBA" id="ARBA00022705"/>
    </source>
</evidence>
<name>A0A9P0ZTD5_CUSEU</name>
<evidence type="ECO:0008006" key="11">
    <source>
        <dbReference type="Google" id="ProtNLM"/>
    </source>
</evidence>
<feature type="region of interest" description="Disordered" evidence="6">
    <location>
        <begin position="41"/>
        <end position="62"/>
    </location>
</feature>
<dbReference type="GO" id="GO:0003688">
    <property type="term" value="F:DNA replication origin binding"/>
    <property type="evidence" value="ECO:0007669"/>
    <property type="project" value="TreeGrafter"/>
</dbReference>
<dbReference type="CDD" id="cd20704">
    <property type="entry name" value="Orc3"/>
    <property type="match status" value="1"/>
</dbReference>
<sequence>MASSPCADNPPPESSSADTSENNLQPFYVLHKASQPLCSTTKSIRGKRKTKSTANESQENKDDIHRKMDAFRSVWFRIEHSIKDVLRSINADAFDEIGKWVSESFDAMRECTVPEITTKASLSYPVLYTYSGAISQRRLFTALVFTKNMEIVDDILTFQELRLQMISNGCHVATISSLDFCLKNGIGGCLRSLLRQFLSLDIDAADISLLALWYSKDGNSEKPLVVIIEDLERCCGTVLSEFIIMLSEWAIKIPIILIMGVATNIDAPRNILSSHALERLSACAFVLKSPPERLDSVIEAVFIKHWAGFSVGHMVATFLRNYFLRQDGTVTCFIRALKVVLVQLFSMEPLSYMLKRLVDGEENKGSCKEDLAKFSQTLIRHAFELPSYCIDSGNRQAEPDVYCLEKGLLELKRLNDLWGSVVMCLYEAGKNCKVALLDLYWEALNPELCKTLVSSHQQKGGNDMLTSNHSLSGLYHASKKGKSIDQVILNLRALPTAKLGQLLKTWEKLVEGNNEVQMKIDELQSLVQSADKMHSKRETPDSSKRHISQGRMKMEKDGGVLNERAVNLACDMMRKFMQPLESLPFHEIVCFKDVDKLQSALTGDPRRRIQRDLLEFQRILKCSCCSKAGILLSPSMHDTSIMYTLAQEHGDLINLHDWFQSFKATVSCQKQRSKQPPSPKKRKVSSIPQNKSEASIQARFCRAIIELQIAGLLRAPSKRRPDYVQRVAFGL</sequence>